<keyword evidence="5" id="KW-1185">Reference proteome</keyword>
<proteinExistence type="predicted"/>
<dbReference type="EMBL" id="BHZE01000002">
    <property type="protein sequence ID" value="GCD76755.1"/>
    <property type="molecule type" value="Genomic_DNA"/>
</dbReference>
<dbReference type="InterPro" id="IPR036097">
    <property type="entry name" value="HisK_dim/P_sf"/>
</dbReference>
<evidence type="ECO:0000313" key="5">
    <source>
        <dbReference type="Proteomes" id="UP000286715"/>
    </source>
</evidence>
<gene>
    <name evidence="4" type="ORF">JCM31826_02370</name>
</gene>
<dbReference type="AlphaFoldDB" id="A0A401XIB2"/>
<dbReference type="SUPFAM" id="SSF47384">
    <property type="entry name" value="Homodimeric domain of signal transducing histidine kinase"/>
    <property type="match status" value="1"/>
</dbReference>
<evidence type="ECO:0000256" key="2">
    <source>
        <dbReference type="ARBA" id="ARBA00012438"/>
    </source>
</evidence>
<organism evidence="4 5">
    <name type="scientific">Thermaurantimonas aggregans</name>
    <dbReference type="NCBI Taxonomy" id="2173829"/>
    <lineage>
        <taxon>Bacteria</taxon>
        <taxon>Pseudomonadati</taxon>
        <taxon>Bacteroidota</taxon>
        <taxon>Flavobacteriia</taxon>
        <taxon>Flavobacteriales</taxon>
        <taxon>Schleiferiaceae</taxon>
        <taxon>Thermaurantimonas</taxon>
    </lineage>
</organism>
<evidence type="ECO:0000256" key="1">
    <source>
        <dbReference type="ARBA" id="ARBA00000085"/>
    </source>
</evidence>
<reference evidence="4 5" key="1">
    <citation type="submission" date="2018-11" db="EMBL/GenBank/DDBJ databases">
        <title>Schleiferia aggregans sp. nov., a moderately thermophilic heterotrophic bacterium isolated from microbial mats at a terrestrial hot spring.</title>
        <authorList>
            <person name="Iino T."/>
            <person name="Ohkuma M."/>
            <person name="Haruta S."/>
        </authorList>
    </citation>
    <scope>NUCLEOTIDE SEQUENCE [LARGE SCALE GENOMIC DNA]</scope>
    <source>
        <strain evidence="4 5">LA</strain>
    </source>
</reference>
<dbReference type="Pfam" id="PF00512">
    <property type="entry name" value="HisKA"/>
    <property type="match status" value="1"/>
</dbReference>
<comment type="catalytic activity">
    <reaction evidence="1">
        <text>ATP + protein L-histidine = ADP + protein N-phospho-L-histidine.</text>
        <dbReference type="EC" id="2.7.13.3"/>
    </reaction>
</comment>
<dbReference type="GO" id="GO:0000155">
    <property type="term" value="F:phosphorelay sensor kinase activity"/>
    <property type="evidence" value="ECO:0007669"/>
    <property type="project" value="InterPro"/>
</dbReference>
<feature type="domain" description="Signal transduction histidine kinase dimerisation/phosphoacceptor" evidence="3">
    <location>
        <begin position="64"/>
        <end position="118"/>
    </location>
</feature>
<dbReference type="InterPro" id="IPR003661">
    <property type="entry name" value="HisK_dim/P_dom"/>
</dbReference>
<accession>A0A401XIB2</accession>
<dbReference type="Proteomes" id="UP000286715">
    <property type="component" value="Unassembled WGS sequence"/>
</dbReference>
<protein>
    <recommendedName>
        <fullName evidence="2">histidine kinase</fullName>
        <ecNumber evidence="2">2.7.13.3</ecNumber>
    </recommendedName>
</protein>
<evidence type="ECO:0000313" key="4">
    <source>
        <dbReference type="EMBL" id="GCD76755.1"/>
    </source>
</evidence>
<dbReference type="Gene3D" id="1.10.287.130">
    <property type="match status" value="1"/>
</dbReference>
<comment type="caution">
    <text evidence="4">The sequence shown here is derived from an EMBL/GenBank/DDBJ whole genome shotgun (WGS) entry which is preliminary data.</text>
</comment>
<sequence>MVITFRSLNADGSYNYTLGRGIVIEEDGEKYILSVILNIDELRQKDEIIEKHHKRFQQIAWLQSHEVRAPLARLLGLTDAIYTDLIEDREELKQFIHHIKQSALDLDAVIHKIVQLTDTDKKVDK</sequence>
<dbReference type="CDD" id="cd00082">
    <property type="entry name" value="HisKA"/>
    <property type="match status" value="1"/>
</dbReference>
<dbReference type="EC" id="2.7.13.3" evidence="2"/>
<evidence type="ECO:0000259" key="3">
    <source>
        <dbReference type="Pfam" id="PF00512"/>
    </source>
</evidence>
<name>A0A401XIB2_9FLAO</name>